<dbReference type="PROSITE" id="PS50157">
    <property type="entry name" value="ZINC_FINGER_C2H2_2"/>
    <property type="match status" value="6"/>
</dbReference>
<keyword evidence="4" id="KW-0862">Zinc</keyword>
<dbReference type="GO" id="GO:0000977">
    <property type="term" value="F:RNA polymerase II transcription regulatory region sequence-specific DNA binding"/>
    <property type="evidence" value="ECO:0007669"/>
    <property type="project" value="TreeGrafter"/>
</dbReference>
<dbReference type="OrthoDB" id="4748970at2759"/>
<sequence length="467" mass="54232">FARNDVCVRHIRIHTEEKPYKCSFCESSFARKDTCKEHERLHTNEKASNGSFCETRFIASKNFRSEKKCSVTLESNSLIRTHQKSKQTNPKKEKETFEWKEFHCEHCEKRFESLSDLACHSEGHTNGDSYPCRICSMNLPSIEVLEYHLLLHSIGVQFKCSDCGEYFASPHSCETHERLAMEDKIQKCKFCSASFPSSTGRKEKRCDYNGMERYSCLFCGRTFNYAAPGHDETGVVQMNEQNNTNSFTEKHVSNENDLRRIERTATTVNLYKCSFCGKGFKRRKNHEKHERIHREMPHKCSAEQIAAVSSRNEENWGSSVNSRTEKNANPEKTIYEIEGLARGFESQSDLPYQEKNPSIEKSYSCEICSWKFCTIDDLELHSLLHTVEISANCQQFDQPLGSEDDSRKGRMTQEEYERILYNREKLHICSFCGKTFETISNCNEHECRHMDEKKFQPEAGSIQSFCN</sequence>
<dbReference type="Gene3D" id="3.30.160.60">
    <property type="entry name" value="Classic Zinc Finger"/>
    <property type="match status" value="5"/>
</dbReference>
<keyword evidence="2" id="KW-0677">Repeat</keyword>
<dbReference type="SMART" id="SM00355">
    <property type="entry name" value="ZnF_C2H2"/>
    <property type="match status" value="7"/>
</dbReference>
<dbReference type="PANTHER" id="PTHR24379:SF121">
    <property type="entry name" value="C2H2-TYPE DOMAIN-CONTAINING PROTEIN"/>
    <property type="match status" value="1"/>
</dbReference>
<accession>A0A7R8WIV6</accession>
<keyword evidence="3" id="KW-0863">Zinc-finger</keyword>
<keyword evidence="1" id="KW-0479">Metal-binding</keyword>
<dbReference type="InterPro" id="IPR013087">
    <property type="entry name" value="Znf_C2H2_type"/>
</dbReference>
<evidence type="ECO:0000256" key="4">
    <source>
        <dbReference type="ARBA" id="ARBA00022833"/>
    </source>
</evidence>
<feature type="non-terminal residue" evidence="5">
    <location>
        <position position="1"/>
    </location>
</feature>
<dbReference type="EMBL" id="OB664833">
    <property type="protein sequence ID" value="CAD7232581.1"/>
    <property type="molecule type" value="Genomic_DNA"/>
</dbReference>
<dbReference type="GO" id="GO:0000981">
    <property type="term" value="F:DNA-binding transcription factor activity, RNA polymerase II-specific"/>
    <property type="evidence" value="ECO:0007669"/>
    <property type="project" value="TreeGrafter"/>
</dbReference>
<evidence type="ECO:0000313" key="5">
    <source>
        <dbReference type="EMBL" id="CAD7232581.1"/>
    </source>
</evidence>
<name>A0A7R8WIV6_9CRUS</name>
<gene>
    <name evidence="5" type="ORF">CTOB1V02_LOCUS10415</name>
</gene>
<dbReference type="InterPro" id="IPR036236">
    <property type="entry name" value="Znf_C2H2_sf"/>
</dbReference>
<evidence type="ECO:0000256" key="2">
    <source>
        <dbReference type="ARBA" id="ARBA00022737"/>
    </source>
</evidence>
<dbReference type="PROSITE" id="PS00028">
    <property type="entry name" value="ZINC_FINGER_C2H2_1"/>
    <property type="match status" value="5"/>
</dbReference>
<protein>
    <submittedName>
        <fullName evidence="5">Uncharacterized protein</fullName>
    </submittedName>
</protein>
<proteinExistence type="predicted"/>
<feature type="non-terminal residue" evidence="5">
    <location>
        <position position="467"/>
    </location>
</feature>
<dbReference type="FunFam" id="3.30.160.60:FF:002343">
    <property type="entry name" value="Zinc finger protein 33A"/>
    <property type="match status" value="1"/>
</dbReference>
<dbReference type="GO" id="GO:0008270">
    <property type="term" value="F:zinc ion binding"/>
    <property type="evidence" value="ECO:0007669"/>
    <property type="project" value="UniProtKB-KW"/>
</dbReference>
<reference evidence="5" key="1">
    <citation type="submission" date="2020-11" db="EMBL/GenBank/DDBJ databases">
        <authorList>
            <person name="Tran Van P."/>
        </authorList>
    </citation>
    <scope>NUCLEOTIDE SEQUENCE</scope>
</reference>
<evidence type="ECO:0000256" key="3">
    <source>
        <dbReference type="ARBA" id="ARBA00022771"/>
    </source>
</evidence>
<dbReference type="GO" id="GO:0005634">
    <property type="term" value="C:nucleus"/>
    <property type="evidence" value="ECO:0007669"/>
    <property type="project" value="TreeGrafter"/>
</dbReference>
<dbReference type="SUPFAM" id="SSF57667">
    <property type="entry name" value="beta-beta-alpha zinc fingers"/>
    <property type="match status" value="6"/>
</dbReference>
<dbReference type="PANTHER" id="PTHR24379">
    <property type="entry name" value="KRAB AND ZINC FINGER DOMAIN-CONTAINING"/>
    <property type="match status" value="1"/>
</dbReference>
<organism evidence="5">
    <name type="scientific">Cyprideis torosa</name>
    <dbReference type="NCBI Taxonomy" id="163714"/>
    <lineage>
        <taxon>Eukaryota</taxon>
        <taxon>Metazoa</taxon>
        <taxon>Ecdysozoa</taxon>
        <taxon>Arthropoda</taxon>
        <taxon>Crustacea</taxon>
        <taxon>Oligostraca</taxon>
        <taxon>Ostracoda</taxon>
        <taxon>Podocopa</taxon>
        <taxon>Podocopida</taxon>
        <taxon>Cytherocopina</taxon>
        <taxon>Cytheroidea</taxon>
        <taxon>Cytherideidae</taxon>
        <taxon>Cyprideis</taxon>
    </lineage>
</organism>
<evidence type="ECO:0000256" key="1">
    <source>
        <dbReference type="ARBA" id="ARBA00022723"/>
    </source>
</evidence>
<dbReference type="AlphaFoldDB" id="A0A7R8WIV6"/>